<gene>
    <name evidence="1" type="ORF">BG20_I0939</name>
</gene>
<evidence type="ECO:0000313" key="1">
    <source>
        <dbReference type="EMBL" id="EPA04637.1"/>
    </source>
</evidence>
<organism evidence="1 2">
    <name type="scientific">Candidatus Nitrosarchaeum limnium BG20</name>
    <dbReference type="NCBI Taxonomy" id="859192"/>
    <lineage>
        <taxon>Archaea</taxon>
        <taxon>Nitrososphaerota</taxon>
        <taxon>Nitrososphaeria</taxon>
        <taxon>Nitrosopumilales</taxon>
        <taxon>Nitrosopumilaceae</taxon>
        <taxon>Nitrosarchaeum</taxon>
    </lineage>
</organism>
<comment type="caution">
    <text evidence="1">The sequence shown here is derived from an EMBL/GenBank/DDBJ whole genome shotgun (WGS) entry which is preliminary data.</text>
</comment>
<name>S2EIT5_9ARCH</name>
<keyword evidence="2" id="KW-1185">Reference proteome</keyword>
<accession>S2EIT5</accession>
<sequence>MSKIRLDVLIVIQKWTKTRNRSIGARGIRFNINFNIISLIVSNLLQDLK</sequence>
<proteinExistence type="predicted"/>
<dbReference type="AlphaFoldDB" id="S2EIT5"/>
<dbReference type="Proteomes" id="UP000014065">
    <property type="component" value="Unassembled WGS sequence"/>
</dbReference>
<dbReference type="EMBL" id="AHJG01000281">
    <property type="protein sequence ID" value="EPA04637.1"/>
    <property type="molecule type" value="Genomic_DNA"/>
</dbReference>
<protein>
    <submittedName>
        <fullName evidence="1">Uncharacterized protein</fullName>
    </submittedName>
</protein>
<reference evidence="1 2" key="1">
    <citation type="journal article" date="2012" name="J. Bacteriol.">
        <title>Genome Sequence of "Candidatus Nitrosoarchaeum limnia" BG20, a Low-Salinity Ammonia-Oxidizing Archaeon from the San Francisco Bay Estuary.</title>
        <authorList>
            <person name="Mosier A.C."/>
            <person name="Allen E.E."/>
            <person name="Kim M."/>
            <person name="Ferriera S."/>
            <person name="Francis C.A."/>
        </authorList>
    </citation>
    <scope>NUCLEOTIDE SEQUENCE [LARGE SCALE GENOMIC DNA]</scope>
    <source>
        <strain evidence="1 2">BG20</strain>
    </source>
</reference>
<evidence type="ECO:0000313" key="2">
    <source>
        <dbReference type="Proteomes" id="UP000014065"/>
    </source>
</evidence>